<feature type="domain" description="B12-binding N-terminal" evidence="5">
    <location>
        <begin position="1"/>
        <end position="87"/>
    </location>
</feature>
<reference evidence="6 7" key="1">
    <citation type="submission" date="2017-04" db="EMBL/GenBank/DDBJ databases">
        <authorList>
            <person name="Afonso C.L."/>
            <person name="Miller P.J."/>
            <person name="Scott M.A."/>
            <person name="Spackman E."/>
            <person name="Goraichik I."/>
            <person name="Dimitrov K.M."/>
            <person name="Suarez D.L."/>
            <person name="Swayne D.E."/>
        </authorList>
    </citation>
    <scope>NUCLEOTIDE SEQUENCE [LARGE SCALE GENOMIC DNA]</scope>
    <source>
        <strain evidence="6 7">DSM 5090</strain>
    </source>
</reference>
<accession>A0A1W2EW52</accession>
<dbReference type="STRING" id="112901.SAMN04488500_13229"/>
<comment type="similarity">
    <text evidence="1">Belongs to the methylamine corrinoid protein family.</text>
</comment>
<dbReference type="GO" id="GO:0008705">
    <property type="term" value="F:methionine synthase activity"/>
    <property type="evidence" value="ECO:0007669"/>
    <property type="project" value="TreeGrafter"/>
</dbReference>
<dbReference type="GO" id="GO:0050667">
    <property type="term" value="P:homocysteine metabolic process"/>
    <property type="evidence" value="ECO:0007669"/>
    <property type="project" value="TreeGrafter"/>
</dbReference>
<dbReference type="FunFam" id="3.40.50.280:FF:000003">
    <property type="entry name" value="Dimethylamine methyltransferase corrinoid protein"/>
    <property type="match status" value="1"/>
</dbReference>
<dbReference type="AlphaFoldDB" id="A0A1W2EW52"/>
<dbReference type="EMBL" id="FWXI01000032">
    <property type="protein sequence ID" value="SMD13937.1"/>
    <property type="molecule type" value="Genomic_DNA"/>
</dbReference>
<dbReference type="SUPFAM" id="SSF47644">
    <property type="entry name" value="Methionine synthase domain"/>
    <property type="match status" value="1"/>
</dbReference>
<dbReference type="RefSeq" id="WP_084578295.1">
    <property type="nucleotide sequence ID" value="NZ_CP155572.1"/>
</dbReference>
<dbReference type="Pfam" id="PF02607">
    <property type="entry name" value="B12-binding_2"/>
    <property type="match status" value="1"/>
</dbReference>
<dbReference type="SUPFAM" id="SSF52242">
    <property type="entry name" value="Cobalamin (vitamin B12)-binding domain"/>
    <property type="match status" value="1"/>
</dbReference>
<dbReference type="InterPro" id="IPR036724">
    <property type="entry name" value="Cobalamin-bd_sf"/>
</dbReference>
<feature type="domain" description="B12-binding" evidence="4">
    <location>
        <begin position="88"/>
        <end position="218"/>
    </location>
</feature>
<dbReference type="SMART" id="SM01018">
    <property type="entry name" value="B12-binding_2"/>
    <property type="match status" value="1"/>
</dbReference>
<evidence type="ECO:0000256" key="2">
    <source>
        <dbReference type="ARBA" id="ARBA00022723"/>
    </source>
</evidence>
<evidence type="ECO:0000259" key="4">
    <source>
        <dbReference type="PROSITE" id="PS51332"/>
    </source>
</evidence>
<dbReference type="Gene3D" id="1.10.1240.10">
    <property type="entry name" value="Methionine synthase domain"/>
    <property type="match status" value="1"/>
</dbReference>
<dbReference type="InterPro" id="IPR050554">
    <property type="entry name" value="Met_Synthase/Corrinoid"/>
</dbReference>
<sequence length="218" mass="23995">MIYEEIIRGITDGEAEEVAELSKQALAKGYPATMVLEKGLLAGMNKVADKFRNQRVMVPEVLMSARAMHAGLSILEPYIKSKKKTNRTGSIVIGTVAGDLHDIGKNLVKMMAMTTGVKIIDLGVDVSSKKFINIVRKEKPDMLMMAALLTTTMPMMKQVVDELEEVGLRQGLKIAVGGAPIGETFSREIGADYYFESASDVKLFLEENLEKIIIKRKS</sequence>
<keyword evidence="2" id="KW-0479">Metal-binding</keyword>
<keyword evidence="3" id="KW-0170">Cobalt</keyword>
<dbReference type="PROSITE" id="PS51332">
    <property type="entry name" value="B12_BINDING"/>
    <property type="match status" value="1"/>
</dbReference>
<dbReference type="Gene3D" id="3.40.50.280">
    <property type="entry name" value="Cobalamin-binding domain"/>
    <property type="match status" value="1"/>
</dbReference>
<protein>
    <submittedName>
        <fullName evidence="6">Methyltransferase cognate corrinoid proteins</fullName>
    </submittedName>
</protein>
<keyword evidence="6" id="KW-0489">Methyltransferase</keyword>
<organism evidence="6 7">
    <name type="scientific">Sporomusa malonica</name>
    <dbReference type="NCBI Taxonomy" id="112901"/>
    <lineage>
        <taxon>Bacteria</taxon>
        <taxon>Bacillati</taxon>
        <taxon>Bacillota</taxon>
        <taxon>Negativicutes</taxon>
        <taxon>Selenomonadales</taxon>
        <taxon>Sporomusaceae</taxon>
        <taxon>Sporomusa</taxon>
    </lineage>
</organism>
<name>A0A1W2EW52_9FIRM</name>
<evidence type="ECO:0000259" key="5">
    <source>
        <dbReference type="PROSITE" id="PS51337"/>
    </source>
</evidence>
<dbReference type="InterPro" id="IPR003759">
    <property type="entry name" value="Cbl-bd_cap"/>
</dbReference>
<dbReference type="InterPro" id="IPR036594">
    <property type="entry name" value="Meth_synthase_dom"/>
</dbReference>
<dbReference type="GO" id="GO:0005829">
    <property type="term" value="C:cytosol"/>
    <property type="evidence" value="ECO:0007669"/>
    <property type="project" value="TreeGrafter"/>
</dbReference>
<dbReference type="PANTHER" id="PTHR45833:SF1">
    <property type="entry name" value="METHIONINE SYNTHASE"/>
    <property type="match status" value="1"/>
</dbReference>
<dbReference type="CDD" id="cd02070">
    <property type="entry name" value="corrinoid_protein_B12-BD"/>
    <property type="match status" value="1"/>
</dbReference>
<keyword evidence="6" id="KW-0808">Transferase</keyword>
<dbReference type="GO" id="GO:0031419">
    <property type="term" value="F:cobalamin binding"/>
    <property type="evidence" value="ECO:0007669"/>
    <property type="project" value="InterPro"/>
</dbReference>
<dbReference type="Pfam" id="PF02310">
    <property type="entry name" value="B12-binding"/>
    <property type="match status" value="1"/>
</dbReference>
<keyword evidence="7" id="KW-1185">Reference proteome</keyword>
<dbReference type="GO" id="GO:0046872">
    <property type="term" value="F:metal ion binding"/>
    <property type="evidence" value="ECO:0007669"/>
    <property type="project" value="UniProtKB-KW"/>
</dbReference>
<dbReference type="GO" id="GO:0032259">
    <property type="term" value="P:methylation"/>
    <property type="evidence" value="ECO:0007669"/>
    <property type="project" value="UniProtKB-KW"/>
</dbReference>
<gene>
    <name evidence="6" type="ORF">SAMN04488500_13229</name>
</gene>
<evidence type="ECO:0000313" key="7">
    <source>
        <dbReference type="Proteomes" id="UP000192738"/>
    </source>
</evidence>
<dbReference type="PROSITE" id="PS51337">
    <property type="entry name" value="B12_BINDING_NTER"/>
    <property type="match status" value="1"/>
</dbReference>
<proteinExistence type="inferred from homology"/>
<dbReference type="PANTHER" id="PTHR45833">
    <property type="entry name" value="METHIONINE SYNTHASE"/>
    <property type="match status" value="1"/>
</dbReference>
<evidence type="ECO:0000313" key="6">
    <source>
        <dbReference type="EMBL" id="SMD13937.1"/>
    </source>
</evidence>
<dbReference type="InterPro" id="IPR006158">
    <property type="entry name" value="Cobalamin-bd"/>
</dbReference>
<dbReference type="GO" id="GO:0046653">
    <property type="term" value="P:tetrahydrofolate metabolic process"/>
    <property type="evidence" value="ECO:0007669"/>
    <property type="project" value="TreeGrafter"/>
</dbReference>
<evidence type="ECO:0000256" key="1">
    <source>
        <dbReference type="ARBA" id="ARBA00010854"/>
    </source>
</evidence>
<dbReference type="Proteomes" id="UP000192738">
    <property type="component" value="Unassembled WGS sequence"/>
</dbReference>
<dbReference type="OrthoDB" id="9783599at2"/>
<evidence type="ECO:0000256" key="3">
    <source>
        <dbReference type="ARBA" id="ARBA00023285"/>
    </source>
</evidence>